<keyword evidence="2" id="KW-0732">Signal</keyword>
<reference evidence="3 4" key="1">
    <citation type="submission" date="2019-02" db="EMBL/GenBank/DDBJ databases">
        <authorList>
            <person name="Li Y."/>
        </authorList>
    </citation>
    <scope>NUCLEOTIDE SEQUENCE [LARGE SCALE GENOMIC DNA]</scope>
    <source>
        <strain evidence="3 4">3-7</strain>
    </source>
</reference>
<accession>A0A4Q6XMG5</accession>
<feature type="compositionally biased region" description="Polar residues" evidence="1">
    <location>
        <begin position="90"/>
        <end position="105"/>
    </location>
</feature>
<keyword evidence="4" id="KW-1185">Reference proteome</keyword>
<sequence>MQKIFTAAALGIALAAGSLALPGDADARTRAHNISVQGAQGRGYVRQHSVTRQPGYRSASRSLQTNDGRGVTSSRAAGWADGSYSAGAMHTTNTGTSWGRSTSVTKHGDGSYSGSVVRTHADGSTSSRSKTVTRD</sequence>
<dbReference type="AlphaFoldDB" id="A0A4Q6XMG5"/>
<feature type="compositionally biased region" description="Polar residues" evidence="1">
    <location>
        <begin position="112"/>
        <end position="135"/>
    </location>
</feature>
<evidence type="ECO:0000256" key="1">
    <source>
        <dbReference type="SAM" id="MobiDB-lite"/>
    </source>
</evidence>
<feature type="compositionally biased region" description="Polar residues" evidence="1">
    <location>
        <begin position="59"/>
        <end position="75"/>
    </location>
</feature>
<dbReference type="EMBL" id="SGIS01000038">
    <property type="protein sequence ID" value="RZF61091.1"/>
    <property type="molecule type" value="Genomic_DNA"/>
</dbReference>
<proteinExistence type="predicted"/>
<feature type="chain" id="PRO_5020330912" evidence="2">
    <location>
        <begin position="21"/>
        <end position="135"/>
    </location>
</feature>
<name>A0A4Q6XMG5_9SPHN</name>
<feature type="signal peptide" evidence="2">
    <location>
        <begin position="1"/>
        <end position="20"/>
    </location>
</feature>
<evidence type="ECO:0000256" key="2">
    <source>
        <dbReference type="SAM" id="SignalP"/>
    </source>
</evidence>
<feature type="region of interest" description="Disordered" evidence="1">
    <location>
        <begin position="47"/>
        <end position="135"/>
    </location>
</feature>
<gene>
    <name evidence="3" type="ORF">EWE75_19405</name>
</gene>
<dbReference type="RefSeq" id="WP_130159764.1">
    <property type="nucleotide sequence ID" value="NZ_SGIS01000038.1"/>
</dbReference>
<organism evidence="3 4">
    <name type="scientific">Sphingomonas populi</name>
    <dbReference type="NCBI Taxonomy" id="2484750"/>
    <lineage>
        <taxon>Bacteria</taxon>
        <taxon>Pseudomonadati</taxon>
        <taxon>Pseudomonadota</taxon>
        <taxon>Alphaproteobacteria</taxon>
        <taxon>Sphingomonadales</taxon>
        <taxon>Sphingomonadaceae</taxon>
        <taxon>Sphingomonas</taxon>
    </lineage>
</organism>
<dbReference type="Proteomes" id="UP000292085">
    <property type="component" value="Unassembled WGS sequence"/>
</dbReference>
<comment type="caution">
    <text evidence="3">The sequence shown here is derived from an EMBL/GenBank/DDBJ whole genome shotgun (WGS) entry which is preliminary data.</text>
</comment>
<dbReference type="OrthoDB" id="7474875at2"/>
<protein>
    <submittedName>
        <fullName evidence="3">Uncharacterized protein</fullName>
    </submittedName>
</protein>
<evidence type="ECO:0000313" key="3">
    <source>
        <dbReference type="EMBL" id="RZF61091.1"/>
    </source>
</evidence>
<evidence type="ECO:0000313" key="4">
    <source>
        <dbReference type="Proteomes" id="UP000292085"/>
    </source>
</evidence>